<dbReference type="Gene3D" id="3.10.180.10">
    <property type="entry name" value="2,3-Dihydroxybiphenyl 1,2-Dioxygenase, domain 1"/>
    <property type="match status" value="1"/>
</dbReference>
<proteinExistence type="predicted"/>
<dbReference type="EMBL" id="FRCS01000004">
    <property type="protein sequence ID" value="SHN29599.1"/>
    <property type="molecule type" value="Genomic_DNA"/>
</dbReference>
<dbReference type="CDD" id="cd06587">
    <property type="entry name" value="VOC"/>
    <property type="match status" value="1"/>
</dbReference>
<name>A0A1M7QFB1_9ACTN</name>
<dbReference type="Pfam" id="PF00903">
    <property type="entry name" value="Glyoxalase"/>
    <property type="match status" value="1"/>
</dbReference>
<dbReference type="InterPro" id="IPR037523">
    <property type="entry name" value="VOC_core"/>
</dbReference>
<dbReference type="Proteomes" id="UP000184440">
    <property type="component" value="Unassembled WGS sequence"/>
</dbReference>
<dbReference type="PANTHER" id="PTHR21366:SF31">
    <property type="entry name" value="METALLOTHIOL TRANSFERASE FOSB"/>
    <property type="match status" value="1"/>
</dbReference>
<dbReference type="PROSITE" id="PS51819">
    <property type="entry name" value="VOC"/>
    <property type="match status" value="1"/>
</dbReference>
<evidence type="ECO:0000313" key="2">
    <source>
        <dbReference type="EMBL" id="SHN29599.1"/>
    </source>
</evidence>
<dbReference type="RefSeq" id="WP_073258311.1">
    <property type="nucleotide sequence ID" value="NZ_FRCS01000004.1"/>
</dbReference>
<sequence length="164" mass="18395">MTVDTAAIEKQRALLRDTYLRPADQRPASSARGLHHTALISSSVERTIWFYQDLLEFPLTELIENRDYPGSSHFFFDIGNGNLLAFFDFPGLDVGPYAEVLGGLHHVAISVDPERWEFLVRKLSDAGVEHVVHSGVSVYFRDPDGARIELIADPLGEMYGQHVL</sequence>
<evidence type="ECO:0000259" key="1">
    <source>
        <dbReference type="PROSITE" id="PS51819"/>
    </source>
</evidence>
<reference evidence="2 3" key="1">
    <citation type="submission" date="2016-11" db="EMBL/GenBank/DDBJ databases">
        <authorList>
            <person name="Jaros S."/>
            <person name="Januszkiewicz K."/>
            <person name="Wedrychowicz H."/>
        </authorList>
    </citation>
    <scope>NUCLEOTIDE SEQUENCE [LARGE SCALE GENOMIC DNA]</scope>
    <source>
        <strain evidence="2 3">DSM 46144</strain>
    </source>
</reference>
<keyword evidence="2" id="KW-0560">Oxidoreductase</keyword>
<protein>
    <submittedName>
        <fullName evidence="2">Catechol 2,3-dioxygenase</fullName>
    </submittedName>
</protein>
<dbReference type="OrthoDB" id="5242400at2"/>
<dbReference type="STRING" id="134849.SAMN05443668_104590"/>
<evidence type="ECO:0000313" key="3">
    <source>
        <dbReference type="Proteomes" id="UP000184440"/>
    </source>
</evidence>
<dbReference type="AlphaFoldDB" id="A0A1M7QFB1"/>
<dbReference type="InterPro" id="IPR004360">
    <property type="entry name" value="Glyas_Fos-R_dOase_dom"/>
</dbReference>
<organism evidence="2 3">
    <name type="scientific">Cryptosporangium aurantiacum</name>
    <dbReference type="NCBI Taxonomy" id="134849"/>
    <lineage>
        <taxon>Bacteria</taxon>
        <taxon>Bacillati</taxon>
        <taxon>Actinomycetota</taxon>
        <taxon>Actinomycetes</taxon>
        <taxon>Cryptosporangiales</taxon>
        <taxon>Cryptosporangiaceae</taxon>
        <taxon>Cryptosporangium</taxon>
    </lineage>
</organism>
<dbReference type="SUPFAM" id="SSF54593">
    <property type="entry name" value="Glyoxalase/Bleomycin resistance protein/Dihydroxybiphenyl dioxygenase"/>
    <property type="match status" value="1"/>
</dbReference>
<gene>
    <name evidence="2" type="ORF">SAMN05443668_104590</name>
</gene>
<keyword evidence="2" id="KW-0223">Dioxygenase</keyword>
<dbReference type="GO" id="GO:0051213">
    <property type="term" value="F:dioxygenase activity"/>
    <property type="evidence" value="ECO:0007669"/>
    <property type="project" value="UniProtKB-KW"/>
</dbReference>
<dbReference type="PANTHER" id="PTHR21366">
    <property type="entry name" value="GLYOXALASE FAMILY PROTEIN"/>
    <property type="match status" value="1"/>
</dbReference>
<dbReference type="InterPro" id="IPR029068">
    <property type="entry name" value="Glyas_Bleomycin-R_OHBP_Dase"/>
</dbReference>
<accession>A0A1M7QFB1</accession>
<feature type="domain" description="VOC" evidence="1">
    <location>
        <begin position="33"/>
        <end position="164"/>
    </location>
</feature>
<dbReference type="InterPro" id="IPR050383">
    <property type="entry name" value="GlyoxalaseI/FosfomycinResist"/>
</dbReference>
<keyword evidence="3" id="KW-1185">Reference proteome</keyword>